<dbReference type="SUPFAM" id="SSF55298">
    <property type="entry name" value="YjgF-like"/>
    <property type="match status" value="1"/>
</dbReference>
<dbReference type="FunFam" id="3.30.1330.40:FF:000001">
    <property type="entry name" value="L-PSP family endoribonuclease"/>
    <property type="match status" value="1"/>
</dbReference>
<dbReference type="CDD" id="cd00448">
    <property type="entry name" value="YjgF_YER057c_UK114_family"/>
    <property type="match status" value="1"/>
</dbReference>
<accession>A0A2M7U6X4</accession>
<evidence type="ECO:0000313" key="3">
    <source>
        <dbReference type="Proteomes" id="UP000229506"/>
    </source>
</evidence>
<dbReference type="GO" id="GO:0019239">
    <property type="term" value="F:deaminase activity"/>
    <property type="evidence" value="ECO:0007669"/>
    <property type="project" value="TreeGrafter"/>
</dbReference>
<comment type="caution">
    <text evidence="2">The sequence shown here is derived from an EMBL/GenBank/DDBJ whole genome shotgun (WGS) entry which is preliminary data.</text>
</comment>
<evidence type="ECO:0000256" key="1">
    <source>
        <dbReference type="ARBA" id="ARBA00010552"/>
    </source>
</evidence>
<organism evidence="2 3">
    <name type="scientific">Candidatus Roizmanbacteria bacterium CG_4_10_14_0_2_um_filter_33_96</name>
    <dbReference type="NCBI Taxonomy" id="1974821"/>
    <lineage>
        <taxon>Bacteria</taxon>
        <taxon>Candidatus Roizmaniibacteriota</taxon>
    </lineage>
</organism>
<dbReference type="PANTHER" id="PTHR11803">
    <property type="entry name" value="2-IMINOBUTANOATE/2-IMINOPROPANOATE DEAMINASE RIDA"/>
    <property type="match status" value="1"/>
</dbReference>
<dbReference type="EMBL" id="PFOF01000073">
    <property type="protein sequence ID" value="PIZ66980.1"/>
    <property type="molecule type" value="Genomic_DNA"/>
</dbReference>
<dbReference type="InterPro" id="IPR006056">
    <property type="entry name" value="RidA"/>
</dbReference>
<dbReference type="PANTHER" id="PTHR11803:SF58">
    <property type="entry name" value="PROTEIN HMF1-RELATED"/>
    <property type="match status" value="1"/>
</dbReference>
<dbReference type="Gene3D" id="3.30.1330.40">
    <property type="entry name" value="RutC-like"/>
    <property type="match status" value="1"/>
</dbReference>
<sequence>MAAIKIISTKNAPAVVGPYSQALEVNGFVFCSGQIGIDPKTGNLVDGIENQIKQILDNLKAVLATAGLDLNHVVKTTVFIKNMADYTIFNQIYGEYFKENKPARATVEVSRLPKDCLIEIDAIAVIKN</sequence>
<protein>
    <submittedName>
        <fullName evidence="2">Reactive intermediate/imine deaminase</fullName>
    </submittedName>
</protein>
<evidence type="ECO:0000313" key="2">
    <source>
        <dbReference type="EMBL" id="PIZ66980.1"/>
    </source>
</evidence>
<dbReference type="NCBIfam" id="TIGR00004">
    <property type="entry name" value="Rid family detoxifying hydrolase"/>
    <property type="match status" value="1"/>
</dbReference>
<dbReference type="GO" id="GO:0005829">
    <property type="term" value="C:cytosol"/>
    <property type="evidence" value="ECO:0007669"/>
    <property type="project" value="TreeGrafter"/>
</dbReference>
<dbReference type="Pfam" id="PF01042">
    <property type="entry name" value="Ribonuc_L-PSP"/>
    <property type="match status" value="1"/>
</dbReference>
<dbReference type="InterPro" id="IPR006175">
    <property type="entry name" value="YjgF/YER057c/UK114"/>
</dbReference>
<dbReference type="Proteomes" id="UP000229506">
    <property type="component" value="Unassembled WGS sequence"/>
</dbReference>
<comment type="similarity">
    <text evidence="1">Belongs to the RutC family.</text>
</comment>
<dbReference type="InterPro" id="IPR035959">
    <property type="entry name" value="RutC-like_sf"/>
</dbReference>
<gene>
    <name evidence="2" type="ORF">COY12_02530</name>
</gene>
<proteinExistence type="inferred from homology"/>
<dbReference type="PROSITE" id="PS01094">
    <property type="entry name" value="UPF0076"/>
    <property type="match status" value="1"/>
</dbReference>
<dbReference type="InterPro" id="IPR019897">
    <property type="entry name" value="RidA_CS"/>
</dbReference>
<name>A0A2M7U6X4_9BACT</name>
<reference evidence="3" key="1">
    <citation type="submission" date="2017-09" db="EMBL/GenBank/DDBJ databases">
        <title>Depth-based differentiation of microbial function through sediment-hosted aquifers and enrichment of novel symbionts in the deep terrestrial subsurface.</title>
        <authorList>
            <person name="Probst A.J."/>
            <person name="Ladd B."/>
            <person name="Jarett J.K."/>
            <person name="Geller-Mcgrath D.E."/>
            <person name="Sieber C.M.K."/>
            <person name="Emerson J.B."/>
            <person name="Anantharaman K."/>
            <person name="Thomas B.C."/>
            <person name="Malmstrom R."/>
            <person name="Stieglmeier M."/>
            <person name="Klingl A."/>
            <person name="Woyke T."/>
            <person name="Ryan C.M."/>
            <person name="Banfield J.F."/>
        </authorList>
    </citation>
    <scope>NUCLEOTIDE SEQUENCE [LARGE SCALE GENOMIC DNA]</scope>
</reference>
<dbReference type="AlphaFoldDB" id="A0A2M7U6X4"/>